<proteinExistence type="predicted"/>
<evidence type="ECO:0000313" key="3">
    <source>
        <dbReference type="Proteomes" id="UP000295050"/>
    </source>
</evidence>
<dbReference type="RefSeq" id="WP_279432551.1">
    <property type="nucleotide sequence ID" value="NZ_SLXU01000023.1"/>
</dbReference>
<evidence type="ECO:0000256" key="1">
    <source>
        <dbReference type="SAM" id="MobiDB-lite"/>
    </source>
</evidence>
<sequence length="42" mass="4389">MTPQEQHAKQVGANGGTVPTNGMAHQQKERTDAAVNSGKQGK</sequence>
<name>A0A4R2R7E2_9RHOB</name>
<comment type="caution">
    <text evidence="2">The sequence shown here is derived from an EMBL/GenBank/DDBJ whole genome shotgun (WGS) entry which is preliminary data.</text>
</comment>
<feature type="region of interest" description="Disordered" evidence="1">
    <location>
        <begin position="1"/>
        <end position="42"/>
    </location>
</feature>
<gene>
    <name evidence="2" type="ORF">EV663_12325</name>
</gene>
<organism evidence="2 3">
    <name type="scientific">Rhodovulum bhavnagarense</name>
    <dbReference type="NCBI Taxonomy" id="992286"/>
    <lineage>
        <taxon>Bacteria</taxon>
        <taxon>Pseudomonadati</taxon>
        <taxon>Pseudomonadota</taxon>
        <taxon>Alphaproteobacteria</taxon>
        <taxon>Rhodobacterales</taxon>
        <taxon>Paracoccaceae</taxon>
        <taxon>Rhodovulum</taxon>
    </lineage>
</organism>
<evidence type="ECO:0000313" key="2">
    <source>
        <dbReference type="EMBL" id="TCP58523.1"/>
    </source>
</evidence>
<keyword evidence="3" id="KW-1185">Reference proteome</keyword>
<protein>
    <submittedName>
        <fullName evidence="2">Uncharacterized protein</fullName>
    </submittedName>
</protein>
<dbReference type="EMBL" id="SLXU01000023">
    <property type="protein sequence ID" value="TCP58523.1"/>
    <property type="molecule type" value="Genomic_DNA"/>
</dbReference>
<reference evidence="2 3" key="1">
    <citation type="submission" date="2019-03" db="EMBL/GenBank/DDBJ databases">
        <title>Genomic Encyclopedia of Type Strains, Phase IV (KMG-IV): sequencing the most valuable type-strain genomes for metagenomic binning, comparative biology and taxonomic classification.</title>
        <authorList>
            <person name="Goeker M."/>
        </authorList>
    </citation>
    <scope>NUCLEOTIDE SEQUENCE [LARGE SCALE GENOMIC DNA]</scope>
    <source>
        <strain evidence="2 3">DSM 24766</strain>
    </source>
</reference>
<accession>A0A4R2R7E2</accession>
<dbReference type="AlphaFoldDB" id="A0A4R2R7E2"/>
<dbReference type="Proteomes" id="UP000295050">
    <property type="component" value="Unassembled WGS sequence"/>
</dbReference>